<dbReference type="InterPro" id="IPR028098">
    <property type="entry name" value="Glyco_trans_4-like_N"/>
</dbReference>
<protein>
    <submittedName>
        <fullName evidence="3">Glycosyltransferase</fullName>
    </submittedName>
</protein>
<dbReference type="GO" id="GO:0016757">
    <property type="term" value="F:glycosyltransferase activity"/>
    <property type="evidence" value="ECO:0007669"/>
    <property type="project" value="InterPro"/>
</dbReference>
<evidence type="ECO:0000259" key="1">
    <source>
        <dbReference type="Pfam" id="PF00534"/>
    </source>
</evidence>
<dbReference type="EMBL" id="QRVJ01000025">
    <property type="protein sequence ID" value="RGS33938.1"/>
    <property type="molecule type" value="Genomic_DNA"/>
</dbReference>
<gene>
    <name evidence="3" type="ORF">DWX97_20315</name>
</gene>
<dbReference type="AlphaFoldDB" id="A0A412IAS3"/>
<dbReference type="Pfam" id="PF00534">
    <property type="entry name" value="Glycos_transf_1"/>
    <property type="match status" value="1"/>
</dbReference>
<feature type="domain" description="Glycosyltransferase subfamily 4-like N-terminal" evidence="2">
    <location>
        <begin position="12"/>
        <end position="169"/>
    </location>
</feature>
<dbReference type="Gene3D" id="3.40.50.2000">
    <property type="entry name" value="Glycogen Phosphorylase B"/>
    <property type="match status" value="2"/>
</dbReference>
<dbReference type="SUPFAM" id="SSF53756">
    <property type="entry name" value="UDP-Glycosyltransferase/glycogen phosphorylase"/>
    <property type="match status" value="1"/>
</dbReference>
<sequence length="353" mass="40265">MRLLHIILSLDIGGAQRLLSDLLPLQKQNNDVKLLVLKGVDTVFQRTIEASGIEIIDLHCRSFHNPLIIKKLIPFMKKCDIVHVHLFPTLYWVALAVHWCKGVRLVYTEHSTYNKRRDKVMFRPIECYIYRKYDKLIGISQQTQDSLMKWLKAKQDDKRFVVIENGVNLVTFSSVVPVSINKKQIIMVSRFAQMKDQETVIRAMTDINEDAELILVGDGPNKEHCEEVVRELGLADRVQFLGARGDISELIAQAYIGVQSSIWEGFGLTAVELMAAHKPVVATNVNGLKQVVEGAGCLFEVGDTKTLAFHINEMLKDEAVYVTIAGRCYERAKEYDISKMVLRYQEVYRELLV</sequence>
<dbReference type="Proteomes" id="UP000283341">
    <property type="component" value="Unassembled WGS sequence"/>
</dbReference>
<evidence type="ECO:0000313" key="3">
    <source>
        <dbReference type="EMBL" id="RGS33938.1"/>
    </source>
</evidence>
<evidence type="ECO:0000313" key="4">
    <source>
        <dbReference type="Proteomes" id="UP000283341"/>
    </source>
</evidence>
<name>A0A412IAS3_9BACE</name>
<accession>A0A412IAS3</accession>
<proteinExistence type="predicted"/>
<dbReference type="PANTHER" id="PTHR12526">
    <property type="entry name" value="GLYCOSYLTRANSFERASE"/>
    <property type="match status" value="1"/>
</dbReference>
<dbReference type="RefSeq" id="WP_118403472.1">
    <property type="nucleotide sequence ID" value="NZ_JADNFX010000075.1"/>
</dbReference>
<dbReference type="Pfam" id="PF13439">
    <property type="entry name" value="Glyco_transf_4"/>
    <property type="match status" value="1"/>
</dbReference>
<feature type="domain" description="Glycosyl transferase family 1" evidence="1">
    <location>
        <begin position="181"/>
        <end position="328"/>
    </location>
</feature>
<organism evidence="3 4">
    <name type="scientific">Bacteroides cellulosilyticus</name>
    <dbReference type="NCBI Taxonomy" id="246787"/>
    <lineage>
        <taxon>Bacteria</taxon>
        <taxon>Pseudomonadati</taxon>
        <taxon>Bacteroidota</taxon>
        <taxon>Bacteroidia</taxon>
        <taxon>Bacteroidales</taxon>
        <taxon>Bacteroidaceae</taxon>
        <taxon>Bacteroides</taxon>
    </lineage>
</organism>
<dbReference type="PANTHER" id="PTHR12526:SF630">
    <property type="entry name" value="GLYCOSYLTRANSFERASE"/>
    <property type="match status" value="1"/>
</dbReference>
<reference evidence="3 4" key="1">
    <citation type="submission" date="2018-08" db="EMBL/GenBank/DDBJ databases">
        <title>A genome reference for cultivated species of the human gut microbiota.</title>
        <authorList>
            <person name="Zou Y."/>
            <person name="Xue W."/>
            <person name="Luo G."/>
        </authorList>
    </citation>
    <scope>NUCLEOTIDE SEQUENCE [LARGE SCALE GENOMIC DNA]</scope>
    <source>
        <strain evidence="3 4">AF22-3AC</strain>
    </source>
</reference>
<evidence type="ECO:0000259" key="2">
    <source>
        <dbReference type="Pfam" id="PF13439"/>
    </source>
</evidence>
<keyword evidence="3" id="KW-0808">Transferase</keyword>
<comment type="caution">
    <text evidence="3">The sequence shown here is derived from an EMBL/GenBank/DDBJ whole genome shotgun (WGS) entry which is preliminary data.</text>
</comment>
<dbReference type="InterPro" id="IPR001296">
    <property type="entry name" value="Glyco_trans_1"/>
</dbReference>